<accession>A0A7X4KBE7</accession>
<feature type="signal peptide" evidence="1">
    <location>
        <begin position="1"/>
        <end position="20"/>
    </location>
</feature>
<dbReference type="EMBL" id="WWCK01000003">
    <property type="protein sequence ID" value="MYM67075.1"/>
    <property type="molecule type" value="Genomic_DNA"/>
</dbReference>
<evidence type="ECO:0000256" key="1">
    <source>
        <dbReference type="SAM" id="SignalP"/>
    </source>
</evidence>
<keyword evidence="3" id="KW-1185">Reference proteome</keyword>
<name>A0A7X4KBE7_9BURK</name>
<dbReference type="RefSeq" id="WP_161013646.1">
    <property type="nucleotide sequence ID" value="NZ_WWCK01000003.1"/>
</dbReference>
<gene>
    <name evidence="2" type="ORF">GTP45_09565</name>
</gene>
<evidence type="ECO:0000313" key="2">
    <source>
        <dbReference type="EMBL" id="MYM67075.1"/>
    </source>
</evidence>
<feature type="chain" id="PRO_5030510040" evidence="1">
    <location>
        <begin position="21"/>
        <end position="140"/>
    </location>
</feature>
<keyword evidence="1" id="KW-0732">Signal</keyword>
<sequence>MPTRLVLFFLVVLASAAVQAVERPIGCFAVQISEKSGVEQAKSLRLTDVSVSTPWGNGGANKVVPARAGERFQYAAAYWIVEGNDLILTFTNNGLSGIEFRVRSTEKGYKGVIQNFSDFGPGVDNARPVTLIRFDCAVPR</sequence>
<protein>
    <submittedName>
        <fullName evidence="2">Uncharacterized protein</fullName>
    </submittedName>
</protein>
<evidence type="ECO:0000313" key="3">
    <source>
        <dbReference type="Proteomes" id="UP000450012"/>
    </source>
</evidence>
<reference evidence="2 3" key="1">
    <citation type="submission" date="2019-12" db="EMBL/GenBank/DDBJ databases">
        <title>Novel species isolated from a subtropical stream in China.</title>
        <authorList>
            <person name="Lu H."/>
        </authorList>
    </citation>
    <scope>NUCLEOTIDE SEQUENCE [LARGE SCALE GENOMIC DNA]</scope>
    <source>
        <strain evidence="2 3">FT55W</strain>
    </source>
</reference>
<dbReference type="Proteomes" id="UP000450012">
    <property type="component" value="Unassembled WGS sequence"/>
</dbReference>
<organism evidence="2 3">
    <name type="scientific">Duganella rivi</name>
    <dbReference type="NCBI Taxonomy" id="2666083"/>
    <lineage>
        <taxon>Bacteria</taxon>
        <taxon>Pseudomonadati</taxon>
        <taxon>Pseudomonadota</taxon>
        <taxon>Betaproteobacteria</taxon>
        <taxon>Burkholderiales</taxon>
        <taxon>Oxalobacteraceae</taxon>
        <taxon>Telluria group</taxon>
        <taxon>Duganella</taxon>
    </lineage>
</organism>
<proteinExistence type="predicted"/>
<dbReference type="AlphaFoldDB" id="A0A7X4KBE7"/>
<comment type="caution">
    <text evidence="2">The sequence shown here is derived from an EMBL/GenBank/DDBJ whole genome shotgun (WGS) entry which is preliminary data.</text>
</comment>